<keyword evidence="3" id="KW-1185">Reference proteome</keyword>
<reference evidence="2 3" key="1">
    <citation type="submission" date="2018-06" db="EMBL/GenBank/DDBJ databases">
        <title>Actinomadura craniellae sp. nov. isolated from marine sponge Craniella sp.</title>
        <authorList>
            <person name="Li L."/>
            <person name="Xu Q.H."/>
            <person name="Lin H.W."/>
            <person name="Lu Y.H."/>
        </authorList>
    </citation>
    <scope>NUCLEOTIDE SEQUENCE [LARGE SCALE GENOMIC DNA]</scope>
    <source>
        <strain evidence="2 3">LHW63021</strain>
    </source>
</reference>
<protein>
    <submittedName>
        <fullName evidence="2">Aminoglycoside phosphotransferase family protein</fullName>
    </submittedName>
</protein>
<comment type="caution">
    <text evidence="2">The sequence shown here is derived from an EMBL/GenBank/DDBJ whole genome shotgun (WGS) entry which is preliminary data.</text>
</comment>
<name>A0A365GXY4_9ACTN</name>
<feature type="region of interest" description="Disordered" evidence="1">
    <location>
        <begin position="1"/>
        <end position="20"/>
    </location>
</feature>
<sequence length="265" mass="29092">MSAHPPFEPLNGPEGQPTPVLRHGDTVLRPAGPWTPAVHALLVHLENVGFAGSPRVVGDGYDGRGHEVVTYIDGDFVHPHAWSDEGVWRVGRLLRDLHDATAGFRPPPDATWHPWPFHSDAPDAIISHRDLGPWNIVARDGLPVAFIDWPTAGPTDRLDEIAGAAWLNAQLHDDDVAERQNLPDAAARAGQLRRFLDGYGLAAGERRTLVTRMIEYAVRDCAAEAVAVPVTPESTDPAPLWALAWRARSAAWMLRHRPLLERAIT</sequence>
<evidence type="ECO:0000256" key="1">
    <source>
        <dbReference type="SAM" id="MobiDB-lite"/>
    </source>
</evidence>
<dbReference type="RefSeq" id="WP_111871283.1">
    <property type="nucleotide sequence ID" value="NZ_QLYX01000017.1"/>
</dbReference>
<dbReference type="EMBL" id="QLYX01000017">
    <property type="protein sequence ID" value="RAY11705.1"/>
    <property type="molecule type" value="Genomic_DNA"/>
</dbReference>
<organism evidence="2 3">
    <name type="scientific">Actinomadura craniellae</name>
    <dbReference type="NCBI Taxonomy" id="2231787"/>
    <lineage>
        <taxon>Bacteria</taxon>
        <taxon>Bacillati</taxon>
        <taxon>Actinomycetota</taxon>
        <taxon>Actinomycetes</taxon>
        <taxon>Streptosporangiales</taxon>
        <taxon>Thermomonosporaceae</taxon>
        <taxon>Actinomadura</taxon>
    </lineage>
</organism>
<proteinExistence type="predicted"/>
<dbReference type="Proteomes" id="UP000251891">
    <property type="component" value="Unassembled WGS sequence"/>
</dbReference>
<dbReference type="InterPro" id="IPR011009">
    <property type="entry name" value="Kinase-like_dom_sf"/>
</dbReference>
<accession>A0A365GXY4</accession>
<keyword evidence="2" id="KW-0808">Transferase</keyword>
<dbReference type="SUPFAM" id="SSF56112">
    <property type="entry name" value="Protein kinase-like (PK-like)"/>
    <property type="match status" value="1"/>
</dbReference>
<evidence type="ECO:0000313" key="3">
    <source>
        <dbReference type="Proteomes" id="UP000251891"/>
    </source>
</evidence>
<dbReference type="GO" id="GO:0016740">
    <property type="term" value="F:transferase activity"/>
    <property type="evidence" value="ECO:0007669"/>
    <property type="project" value="UniProtKB-KW"/>
</dbReference>
<dbReference type="AlphaFoldDB" id="A0A365GXY4"/>
<evidence type="ECO:0000313" key="2">
    <source>
        <dbReference type="EMBL" id="RAY11705.1"/>
    </source>
</evidence>
<gene>
    <name evidence="2" type="ORF">DPM19_29250</name>
</gene>
<dbReference type="OrthoDB" id="236897at2"/>